<dbReference type="AlphaFoldDB" id="A0A392MLZ0"/>
<feature type="compositionally biased region" description="Polar residues" evidence="1">
    <location>
        <begin position="91"/>
        <end position="104"/>
    </location>
</feature>
<organism evidence="2 3">
    <name type="scientific">Trifolium medium</name>
    <dbReference type="NCBI Taxonomy" id="97028"/>
    <lineage>
        <taxon>Eukaryota</taxon>
        <taxon>Viridiplantae</taxon>
        <taxon>Streptophyta</taxon>
        <taxon>Embryophyta</taxon>
        <taxon>Tracheophyta</taxon>
        <taxon>Spermatophyta</taxon>
        <taxon>Magnoliopsida</taxon>
        <taxon>eudicotyledons</taxon>
        <taxon>Gunneridae</taxon>
        <taxon>Pentapetalae</taxon>
        <taxon>rosids</taxon>
        <taxon>fabids</taxon>
        <taxon>Fabales</taxon>
        <taxon>Fabaceae</taxon>
        <taxon>Papilionoideae</taxon>
        <taxon>50 kb inversion clade</taxon>
        <taxon>NPAAA clade</taxon>
        <taxon>Hologalegina</taxon>
        <taxon>IRL clade</taxon>
        <taxon>Trifolieae</taxon>
        <taxon>Trifolium</taxon>
    </lineage>
</organism>
<proteinExistence type="predicted"/>
<dbReference type="EMBL" id="LXQA010014323">
    <property type="protein sequence ID" value="MCH88526.1"/>
    <property type="molecule type" value="Genomic_DNA"/>
</dbReference>
<accession>A0A392MLZ0</accession>
<sequence length="123" mass="13573">HIVNLMTVELNKLKEKHGNAESAENIETENIDETLKDPEIVRSKGCGQNTKGTSRRCGGCGQVGHNIRSYQHIDVNTTMNEQSDSQRMEDTTANTTMNEQSDIMSSAEIMPSSSCMTVDLKPV</sequence>
<protein>
    <submittedName>
        <fullName evidence="2">Uncharacterized protein</fullName>
    </submittedName>
</protein>
<dbReference type="Proteomes" id="UP000265520">
    <property type="component" value="Unassembled WGS sequence"/>
</dbReference>
<comment type="caution">
    <text evidence="2">The sequence shown here is derived from an EMBL/GenBank/DDBJ whole genome shotgun (WGS) entry which is preliminary data.</text>
</comment>
<keyword evidence="3" id="KW-1185">Reference proteome</keyword>
<evidence type="ECO:0000313" key="2">
    <source>
        <dbReference type="EMBL" id="MCH88526.1"/>
    </source>
</evidence>
<feature type="region of interest" description="Disordered" evidence="1">
    <location>
        <begin position="78"/>
        <end position="105"/>
    </location>
</feature>
<evidence type="ECO:0000256" key="1">
    <source>
        <dbReference type="SAM" id="MobiDB-lite"/>
    </source>
</evidence>
<evidence type="ECO:0000313" key="3">
    <source>
        <dbReference type="Proteomes" id="UP000265520"/>
    </source>
</evidence>
<gene>
    <name evidence="2" type="ORF">A2U01_0009416</name>
</gene>
<feature type="non-terminal residue" evidence="2">
    <location>
        <position position="1"/>
    </location>
</feature>
<name>A0A392MLZ0_9FABA</name>
<reference evidence="2 3" key="1">
    <citation type="journal article" date="2018" name="Front. Plant Sci.">
        <title>Red Clover (Trifolium pratense) and Zigzag Clover (T. medium) - A Picture of Genomic Similarities and Differences.</title>
        <authorList>
            <person name="Dluhosova J."/>
            <person name="Istvanek J."/>
            <person name="Nedelnik J."/>
            <person name="Repkova J."/>
        </authorList>
    </citation>
    <scope>NUCLEOTIDE SEQUENCE [LARGE SCALE GENOMIC DNA]</scope>
    <source>
        <strain evidence="3">cv. 10/8</strain>
        <tissue evidence="2">Leaf</tissue>
    </source>
</reference>